<dbReference type="AlphaFoldDB" id="A0A6A7B8W7"/>
<dbReference type="EMBL" id="MU006300">
    <property type="protein sequence ID" value="KAF2851921.1"/>
    <property type="molecule type" value="Genomic_DNA"/>
</dbReference>
<dbReference type="PANTHER" id="PTHR24321">
    <property type="entry name" value="DEHYDROGENASES, SHORT CHAIN"/>
    <property type="match status" value="1"/>
</dbReference>
<comment type="similarity">
    <text evidence="1">Belongs to the short-chain dehydrogenases/reductases (SDR) family.</text>
</comment>
<dbReference type="GO" id="GO:0016491">
    <property type="term" value="F:oxidoreductase activity"/>
    <property type="evidence" value="ECO:0007669"/>
    <property type="project" value="UniProtKB-KW"/>
</dbReference>
<name>A0A6A7B8W7_9PLEO</name>
<sequence>MDHRPILDLGLDGAHVAVTGGKGLIGRVVVDHFLAAGAIVSSLDITYSPDGASRSDSASSAFTSIHCDVADEESVQQAFATATKAHGPVDICIALASLDLSTLEPSAFATASFSQLQRVLGVNVAGTFLTAREWVRGLHDAKATGKTMKHPNLIIIGSESGHFGERRNVDYSLAKSAVQGGLLMSLRAEVPREWPGARVNVVAPGPVETERWHEECRINPEQYYREAQATTALGEPIPIRAVAMAILSLASHNFSSHVHGQVINVDGGKQGKLIYSRAEAAQVRHAGEPCDA</sequence>
<dbReference type="PRINTS" id="PR00081">
    <property type="entry name" value="GDHRDH"/>
</dbReference>
<dbReference type="Gene3D" id="3.40.50.720">
    <property type="entry name" value="NAD(P)-binding Rossmann-like Domain"/>
    <property type="match status" value="1"/>
</dbReference>
<keyword evidence="4" id="KW-1185">Reference proteome</keyword>
<protein>
    <submittedName>
        <fullName evidence="3">NAD(P)-binding protein</fullName>
    </submittedName>
</protein>
<dbReference type="InterPro" id="IPR036291">
    <property type="entry name" value="NAD(P)-bd_dom_sf"/>
</dbReference>
<gene>
    <name evidence="3" type="ORF">T440DRAFT_516895</name>
</gene>
<dbReference type="PANTHER" id="PTHR24321:SF8">
    <property type="entry name" value="ESTRADIOL 17-BETA-DEHYDROGENASE 8-RELATED"/>
    <property type="match status" value="1"/>
</dbReference>
<reference evidence="3" key="1">
    <citation type="submission" date="2020-01" db="EMBL/GenBank/DDBJ databases">
        <authorList>
            <consortium name="DOE Joint Genome Institute"/>
            <person name="Haridas S."/>
            <person name="Albert R."/>
            <person name="Binder M."/>
            <person name="Bloem J."/>
            <person name="Labutti K."/>
            <person name="Salamov A."/>
            <person name="Andreopoulos B."/>
            <person name="Baker S.E."/>
            <person name="Barry K."/>
            <person name="Bills G."/>
            <person name="Bluhm B.H."/>
            <person name="Cannon C."/>
            <person name="Castanera R."/>
            <person name="Culley D.E."/>
            <person name="Daum C."/>
            <person name="Ezra D."/>
            <person name="Gonzalez J.B."/>
            <person name="Henrissat B."/>
            <person name="Kuo A."/>
            <person name="Liang C."/>
            <person name="Lipzen A."/>
            <person name="Lutzoni F."/>
            <person name="Magnuson J."/>
            <person name="Mondo S."/>
            <person name="Nolan M."/>
            <person name="Ohm R."/>
            <person name="Pangilinan J."/>
            <person name="Park H.-J."/>
            <person name="Ramirez L."/>
            <person name="Alfaro M."/>
            <person name="Sun H."/>
            <person name="Tritt A."/>
            <person name="Yoshinaga Y."/>
            <person name="Zwiers L.-H."/>
            <person name="Turgeon B.G."/>
            <person name="Goodwin S.B."/>
            <person name="Spatafora J.W."/>
            <person name="Crous P.W."/>
            <person name="Grigoriev I.V."/>
        </authorList>
    </citation>
    <scope>NUCLEOTIDE SEQUENCE</scope>
    <source>
        <strain evidence="3">IPT5</strain>
    </source>
</reference>
<dbReference type="Proteomes" id="UP000799423">
    <property type="component" value="Unassembled WGS sequence"/>
</dbReference>
<organism evidence="3 4">
    <name type="scientific">Plenodomus tracheiphilus IPT5</name>
    <dbReference type="NCBI Taxonomy" id="1408161"/>
    <lineage>
        <taxon>Eukaryota</taxon>
        <taxon>Fungi</taxon>
        <taxon>Dikarya</taxon>
        <taxon>Ascomycota</taxon>
        <taxon>Pezizomycotina</taxon>
        <taxon>Dothideomycetes</taxon>
        <taxon>Pleosporomycetidae</taxon>
        <taxon>Pleosporales</taxon>
        <taxon>Pleosporineae</taxon>
        <taxon>Leptosphaeriaceae</taxon>
        <taxon>Plenodomus</taxon>
    </lineage>
</organism>
<evidence type="ECO:0000256" key="2">
    <source>
        <dbReference type="ARBA" id="ARBA00023002"/>
    </source>
</evidence>
<evidence type="ECO:0000313" key="4">
    <source>
        <dbReference type="Proteomes" id="UP000799423"/>
    </source>
</evidence>
<dbReference type="CDD" id="cd05233">
    <property type="entry name" value="SDR_c"/>
    <property type="match status" value="1"/>
</dbReference>
<keyword evidence="2" id="KW-0560">Oxidoreductase</keyword>
<dbReference type="OrthoDB" id="10253736at2759"/>
<evidence type="ECO:0000256" key="1">
    <source>
        <dbReference type="ARBA" id="ARBA00006484"/>
    </source>
</evidence>
<dbReference type="InterPro" id="IPR002347">
    <property type="entry name" value="SDR_fam"/>
</dbReference>
<evidence type="ECO:0000313" key="3">
    <source>
        <dbReference type="EMBL" id="KAF2851921.1"/>
    </source>
</evidence>
<proteinExistence type="inferred from homology"/>
<dbReference type="SUPFAM" id="SSF51735">
    <property type="entry name" value="NAD(P)-binding Rossmann-fold domains"/>
    <property type="match status" value="1"/>
</dbReference>
<dbReference type="Pfam" id="PF13561">
    <property type="entry name" value="adh_short_C2"/>
    <property type="match status" value="1"/>
</dbReference>
<accession>A0A6A7B8W7</accession>